<sequence length="154" mass="17591">MKSKYVFPAIIEPDKISGKYMVIFPDLPGCGFEAEDFIQAYYWAGPRLEYHLYRMDKAYEHIPEASDTSGWEIAADAVVVQVAAGLPEYRRMFGPKFARKVIGFPSWLFQLGKKDEPMSVQNMREVLREKLGIDMLPENAHDLSEVFGNEDGSF</sequence>
<accession>A0A857DFX9</accession>
<protein>
    <submittedName>
        <fullName evidence="1">HicB family protein</fullName>
    </submittedName>
</protein>
<dbReference type="RefSeq" id="WP_025205388.1">
    <property type="nucleotide sequence ID" value="NZ_CP046996.1"/>
</dbReference>
<dbReference type="InterPro" id="IPR035069">
    <property type="entry name" value="TTHA1013/TTHA0281-like"/>
</dbReference>
<evidence type="ECO:0000313" key="1">
    <source>
        <dbReference type="EMBL" id="QHA00190.1"/>
    </source>
</evidence>
<dbReference type="EMBL" id="CP046996">
    <property type="protein sequence ID" value="QHA00190.1"/>
    <property type="molecule type" value="Genomic_DNA"/>
</dbReference>
<evidence type="ECO:0000313" key="2">
    <source>
        <dbReference type="Proteomes" id="UP000430508"/>
    </source>
</evidence>
<gene>
    <name evidence="1" type="ORF">GQ588_05770</name>
</gene>
<organism evidence="1 2">
    <name type="scientific">Dehalobacter restrictus</name>
    <dbReference type="NCBI Taxonomy" id="55583"/>
    <lineage>
        <taxon>Bacteria</taxon>
        <taxon>Bacillati</taxon>
        <taxon>Bacillota</taxon>
        <taxon>Clostridia</taxon>
        <taxon>Eubacteriales</taxon>
        <taxon>Desulfitobacteriaceae</taxon>
        <taxon>Dehalobacter</taxon>
    </lineage>
</organism>
<dbReference type="Gene3D" id="3.30.160.250">
    <property type="match status" value="1"/>
</dbReference>
<proteinExistence type="predicted"/>
<name>A0A857DFX9_9FIRM</name>
<dbReference type="SUPFAM" id="SSF143100">
    <property type="entry name" value="TTHA1013/TTHA0281-like"/>
    <property type="match status" value="1"/>
</dbReference>
<dbReference type="Proteomes" id="UP000430508">
    <property type="component" value="Chromosome"/>
</dbReference>
<reference evidence="1 2" key="1">
    <citation type="submission" date="2019-12" db="EMBL/GenBank/DDBJ databases">
        <title>Sequence classification of anaerobic respiratory reductive dehalogenases: First we see many, then we see few.</title>
        <authorList>
            <person name="Molenda O."/>
            <person name="Puentes Jacome L.A."/>
            <person name="Cao X."/>
            <person name="Nesbo C.L."/>
            <person name="Tang S."/>
            <person name="Morson N."/>
            <person name="Patron J."/>
            <person name="Lomheim L."/>
            <person name="Wishart D.S."/>
            <person name="Edwards E.A."/>
        </authorList>
    </citation>
    <scope>NUCLEOTIDE SEQUENCE [LARGE SCALE GENOMIC DNA]</scope>
    <source>
        <strain evidence="1 2">12DCA</strain>
    </source>
</reference>
<dbReference type="AlphaFoldDB" id="A0A857DFX9"/>